<sequence>MFAPLEHTRNTELNLQLFAEPNTNVTTANTTGNDLSPTMKTFYDTSLLENSRSENYFNQFGKKQQLPKNGGNKVEWRKFETFAKALTPLTEGVTPDGNKVNMTKIEGAIAQYGDYTTISDRLELEAVDPIILGVTEEHGAQAGETLDTITRNEVITGTQVIYGGGKASRTTITSADKVTPALINQAVTLLKKMRAPQVEGGGYIAIIHPSCSYDLRESTEWLDVHKYAQPQEIYNGEIGKLHNVRFIESADQKVWTYKDTNEKNVAVYAITIFGRDAYGIIDPSAESLEVIVKQRGSSGTADPLDQRSTVGWKASHAAKILYQERLVRLEVGSFYSDKDEAN</sequence>
<dbReference type="Pfam" id="PF13252">
    <property type="entry name" value="Phage_capsid_3"/>
    <property type="match status" value="1"/>
</dbReference>
<gene>
    <name evidence="1" type="ORF">H9Q79_14275</name>
</gene>
<accession>A0A7G9GB60</accession>
<dbReference type="EMBL" id="CP060635">
    <property type="protein sequence ID" value="QNM08042.1"/>
    <property type="molecule type" value="Genomic_DNA"/>
</dbReference>
<dbReference type="Proteomes" id="UP000515860">
    <property type="component" value="Chromosome"/>
</dbReference>
<proteinExistence type="predicted"/>
<dbReference type="KEGG" id="whj:H9Q79_14275"/>
<dbReference type="AlphaFoldDB" id="A0A7G9GB60"/>
<dbReference type="InterPro" id="IPR025267">
    <property type="entry name" value="ORF017-like"/>
</dbReference>
<evidence type="ECO:0000313" key="2">
    <source>
        <dbReference type="Proteomes" id="UP000515860"/>
    </source>
</evidence>
<organism evidence="1 2">
    <name type="scientific">Wansuia hejianensis</name>
    <dbReference type="NCBI Taxonomy" id="2763667"/>
    <lineage>
        <taxon>Bacteria</taxon>
        <taxon>Bacillati</taxon>
        <taxon>Bacillota</taxon>
        <taxon>Clostridia</taxon>
        <taxon>Lachnospirales</taxon>
        <taxon>Lachnospiraceae</taxon>
        <taxon>Wansuia</taxon>
    </lineage>
</organism>
<keyword evidence="2" id="KW-1185">Reference proteome</keyword>
<evidence type="ECO:0000313" key="1">
    <source>
        <dbReference type="EMBL" id="QNM08042.1"/>
    </source>
</evidence>
<dbReference type="RefSeq" id="WP_118647209.1">
    <property type="nucleotide sequence ID" value="NZ_CP060635.1"/>
</dbReference>
<protein>
    <submittedName>
        <fullName evidence="1">N4-gp56 family major capsid protein</fullName>
    </submittedName>
</protein>
<dbReference type="NCBIfam" id="TIGR04387">
    <property type="entry name" value="capsid_maj_N4"/>
    <property type="match status" value="1"/>
</dbReference>
<name>A0A7G9GB60_9FIRM</name>
<reference evidence="1 2" key="1">
    <citation type="submission" date="2020-08" db="EMBL/GenBank/DDBJ databases">
        <authorList>
            <person name="Liu C."/>
            <person name="Sun Q."/>
        </authorList>
    </citation>
    <scope>NUCLEOTIDE SEQUENCE [LARGE SCALE GENOMIC DNA]</scope>
    <source>
        <strain evidence="1 2">NSJ-29</strain>
    </source>
</reference>